<reference evidence="4 5" key="1">
    <citation type="journal article" date="2010" name="Nature">
        <title>Genome sequence of the palaeopolyploid soybean.</title>
        <authorList>
            <person name="Schmutz J."/>
            <person name="Cannon S.B."/>
            <person name="Schlueter J."/>
            <person name="Ma J."/>
            <person name="Mitros T."/>
            <person name="Nelson W."/>
            <person name="Hyten D.L."/>
            <person name="Song Q."/>
            <person name="Thelen J.J."/>
            <person name="Cheng J."/>
            <person name="Xu D."/>
            <person name="Hellsten U."/>
            <person name="May G.D."/>
            <person name="Yu Y."/>
            <person name="Sakurai T."/>
            <person name="Umezawa T."/>
            <person name="Bhattacharyya M.K."/>
            <person name="Sandhu D."/>
            <person name="Valliyodan B."/>
            <person name="Lindquist E."/>
            <person name="Peto M."/>
            <person name="Grant D."/>
            <person name="Shu S."/>
            <person name="Goodstein D."/>
            <person name="Barry K."/>
            <person name="Futrell-Griggs M."/>
            <person name="Abernathy B."/>
            <person name="Du J."/>
            <person name="Tian Z."/>
            <person name="Zhu L."/>
            <person name="Gill N."/>
            <person name="Joshi T."/>
            <person name="Libault M."/>
            <person name="Sethuraman A."/>
            <person name="Zhang X.-C."/>
            <person name="Shinozaki K."/>
            <person name="Nguyen H.T."/>
            <person name="Wing R.A."/>
            <person name="Cregan P."/>
            <person name="Specht J."/>
            <person name="Grimwood J."/>
            <person name="Rokhsar D."/>
            <person name="Stacey G."/>
            <person name="Shoemaker R.C."/>
            <person name="Jackson S.A."/>
        </authorList>
    </citation>
    <scope>NUCLEOTIDE SEQUENCE [LARGE SCALE GENOMIC DNA]</scope>
    <source>
        <strain evidence="5">cv. Williams 82</strain>
        <tissue evidence="4">Callus</tissue>
    </source>
</reference>
<dbReference type="AlphaFoldDB" id="I1M432"/>
<organism evidence="4">
    <name type="scientific">Glycine max</name>
    <name type="common">Soybean</name>
    <name type="synonym">Glycine hispida</name>
    <dbReference type="NCBI Taxonomy" id="3847"/>
    <lineage>
        <taxon>Eukaryota</taxon>
        <taxon>Viridiplantae</taxon>
        <taxon>Streptophyta</taxon>
        <taxon>Embryophyta</taxon>
        <taxon>Tracheophyta</taxon>
        <taxon>Spermatophyta</taxon>
        <taxon>Magnoliopsida</taxon>
        <taxon>eudicotyledons</taxon>
        <taxon>Gunneridae</taxon>
        <taxon>Pentapetalae</taxon>
        <taxon>rosids</taxon>
        <taxon>fabids</taxon>
        <taxon>Fabales</taxon>
        <taxon>Fabaceae</taxon>
        <taxon>Papilionoideae</taxon>
        <taxon>50 kb inversion clade</taxon>
        <taxon>NPAAA clade</taxon>
        <taxon>indigoferoid/millettioid clade</taxon>
        <taxon>Phaseoleae</taxon>
        <taxon>Glycine</taxon>
        <taxon>Glycine subgen. Soja</taxon>
    </lineage>
</organism>
<sequence length="186" mass="20428">MASRGLKICLAMSLLFLIIVAIVIVALFFTIFRPKDPNIIVHPVGFENFNPSLLTNVTANVSLGMLITIENSNYENFEYPNATGYIKFHDTVVGQVPIVGELVPPRSQINVNTSANFMVAKLINDPNFLSDFLSGIVNFTSTASLPGKAHMLKIIKFKATVYSSCDISLNITSRNVDSKCISKIKL</sequence>
<dbReference type="KEGG" id="gmx:100807939"/>
<feature type="transmembrane region" description="Helical" evidence="3">
    <location>
        <begin position="12"/>
        <end position="32"/>
    </location>
</feature>
<evidence type="ECO:0000313" key="5">
    <source>
        <dbReference type="EnsemblPlants" id="KRH22544"/>
    </source>
</evidence>
<dbReference type="PaxDb" id="3847-GLYMA13G38390.1"/>
<evidence type="ECO:0000256" key="2">
    <source>
        <dbReference type="ARBA" id="ARBA00023136"/>
    </source>
</evidence>
<dbReference type="PANTHER" id="PTHR31234">
    <property type="entry name" value="LATE EMBRYOGENESIS ABUNDANT (LEA) HYDROXYPROLINE-RICH GLYCOPROTEIN FAMILY"/>
    <property type="match status" value="1"/>
</dbReference>
<evidence type="ECO:0008006" key="7">
    <source>
        <dbReference type="Google" id="ProtNLM"/>
    </source>
</evidence>
<dbReference type="GeneID" id="100807939"/>
<protein>
    <recommendedName>
        <fullName evidence="7">Late embryogenesis abundant protein LEA-2 subgroup domain-containing protein</fullName>
    </recommendedName>
</protein>
<dbReference type="EMBL" id="CM000846">
    <property type="protein sequence ID" value="KRH22544.1"/>
    <property type="molecule type" value="Genomic_DNA"/>
</dbReference>
<dbReference type="HOGENOM" id="CLU_050605_4_1_1"/>
<name>I1M432_SOYBN</name>
<evidence type="ECO:0000313" key="6">
    <source>
        <dbReference type="Proteomes" id="UP000008827"/>
    </source>
</evidence>
<dbReference type="PANTHER" id="PTHR31234:SF65">
    <property type="entry name" value="LATE EMBRYOGENESIS ABUNDANT PROTEIN, LEA_2 SUBGROUP"/>
    <property type="match status" value="1"/>
</dbReference>
<evidence type="ECO:0000256" key="1">
    <source>
        <dbReference type="ARBA" id="ARBA00004370"/>
    </source>
</evidence>
<evidence type="ECO:0000313" key="4">
    <source>
        <dbReference type="EMBL" id="KRH22544.1"/>
    </source>
</evidence>
<dbReference type="Proteomes" id="UP000008827">
    <property type="component" value="Chromosome 13"/>
</dbReference>
<dbReference type="EnsemblPlants" id="KRH22544">
    <property type="protein sequence ID" value="KRH22544"/>
    <property type="gene ID" value="GLYMA_13G307800"/>
</dbReference>
<keyword evidence="3" id="KW-0812">Transmembrane</keyword>
<evidence type="ECO:0000256" key="3">
    <source>
        <dbReference type="SAM" id="Phobius"/>
    </source>
</evidence>
<dbReference type="GO" id="GO:0098542">
    <property type="term" value="P:defense response to other organism"/>
    <property type="evidence" value="ECO:0007669"/>
    <property type="project" value="InterPro"/>
</dbReference>
<dbReference type="OrthoDB" id="674678at2759"/>
<reference evidence="4" key="3">
    <citation type="submission" date="2018-07" db="EMBL/GenBank/DDBJ databases">
        <title>WGS assembly of Glycine max.</title>
        <authorList>
            <person name="Schmutz J."/>
            <person name="Cannon S."/>
            <person name="Schlueter J."/>
            <person name="Ma J."/>
            <person name="Mitros T."/>
            <person name="Nelson W."/>
            <person name="Hyten D."/>
            <person name="Song Q."/>
            <person name="Thelen J."/>
            <person name="Cheng J."/>
            <person name="Xu D."/>
            <person name="Hellsten U."/>
            <person name="May G."/>
            <person name="Yu Y."/>
            <person name="Sakurai T."/>
            <person name="Umezawa T."/>
            <person name="Bhattacharyya M."/>
            <person name="Sandhu D."/>
            <person name="Valliyodan B."/>
            <person name="Lindquist E."/>
            <person name="Peto M."/>
            <person name="Grant D."/>
            <person name="Shu S."/>
            <person name="Goodstein D."/>
            <person name="Barry K."/>
            <person name="Futrell-Griggs M."/>
            <person name="Abernathy B."/>
            <person name="Du J."/>
            <person name="Tian Z."/>
            <person name="Zhu L."/>
            <person name="Gill N."/>
            <person name="Joshi T."/>
            <person name="Libault M."/>
            <person name="Sethuraman A."/>
            <person name="Zhang X."/>
            <person name="Shinozaki K."/>
            <person name="Nguyen H."/>
            <person name="Wing R."/>
            <person name="Cregan P."/>
            <person name="Specht J."/>
            <person name="Grimwood J."/>
            <person name="Rokhsar D."/>
            <person name="Stacey G."/>
            <person name="Shoemaker R."/>
            <person name="Jackson S."/>
        </authorList>
    </citation>
    <scope>NUCLEOTIDE SEQUENCE</scope>
    <source>
        <tissue evidence="4">Callus</tissue>
    </source>
</reference>
<keyword evidence="2 3" id="KW-0472">Membrane</keyword>
<keyword evidence="3" id="KW-1133">Transmembrane helix</keyword>
<dbReference type="GO" id="GO:0016020">
    <property type="term" value="C:membrane"/>
    <property type="evidence" value="ECO:0007669"/>
    <property type="project" value="UniProtKB-SubCell"/>
</dbReference>
<keyword evidence="6" id="KW-1185">Reference proteome</keyword>
<accession>I1M432</accession>
<dbReference type="InterPro" id="IPR044839">
    <property type="entry name" value="NDR1-like"/>
</dbReference>
<dbReference type="Gramene" id="KRH22544">
    <property type="protein sequence ID" value="KRH22544"/>
    <property type="gene ID" value="GLYMA_13G307800"/>
</dbReference>
<gene>
    <name evidence="5" type="primary">LOC100807939</name>
    <name evidence="4" type="ORF">GLYMA_13G307800</name>
</gene>
<comment type="subcellular location">
    <subcellularLocation>
        <location evidence="1">Membrane</location>
    </subcellularLocation>
</comment>
<proteinExistence type="predicted"/>
<reference evidence="5" key="2">
    <citation type="submission" date="2018-02" db="UniProtKB">
        <authorList>
            <consortium name="EnsemblPlants"/>
        </authorList>
    </citation>
    <scope>IDENTIFICATION</scope>
    <source>
        <strain evidence="5">Williams 82</strain>
    </source>
</reference>
<dbReference type="eggNOG" id="ENOG502S1F9">
    <property type="taxonomic scope" value="Eukaryota"/>
</dbReference>